<dbReference type="Proteomes" id="UP001296104">
    <property type="component" value="Unassembled WGS sequence"/>
</dbReference>
<dbReference type="PANTHER" id="PTHR40788">
    <property type="entry name" value="CLR5 DOMAIN-CONTAINING PROTEIN-RELATED"/>
    <property type="match status" value="1"/>
</dbReference>
<evidence type="ECO:0000256" key="1">
    <source>
        <dbReference type="SAM" id="MobiDB-lite"/>
    </source>
</evidence>
<dbReference type="EMBL" id="CAVMBE010000019">
    <property type="protein sequence ID" value="CAK3984295.1"/>
    <property type="molecule type" value="Genomic_DNA"/>
</dbReference>
<keyword evidence="3" id="KW-1185">Reference proteome</keyword>
<proteinExistence type="predicted"/>
<sequence>MRCLTASRHRLKTLLGWHRDLDFAEEAGEYCCKDHFSEDTGCSDHFMSFQAKFSPTGYGRVVHGSISKLKPTELKHVCRSTEGLLALEIQDSIYRFLLGCAKLILHDIQPAEFCTAPHQPMPEMPRPAGGEAYKSLSDHSLEAPYRTPYKPDLERLKMLFESRRTSAEDHIWLLREDPSYFMDSLREWKEHGGSEKMCYCRDCWNREAGRLVTDAFVSYIFFDDIYRKLSKMDPIDVQLKRVDDKKVRLNTNDENQWTALVELIEHALFMPLDSLQDGLPTSPRLRNRYSWTGPSGKEQWHMKSRSSKAEYRVDRLFFALFSDEQRGMHGFDALIQEVQYMIERDSEASQYIDAWIANQFSDLALLAELNKSIDAFAPYFDQNKAHMLIARQRAAVDRAIERTRSAVVKLGASIKFVCSASDLAWDPLDKDEFLYPVDKRPTKANIEQMRKAEESLDMFWWTLDEEVKDLSKMSLERTLDSRMFQPRGSLYRTKPWKEPIQLLSPETPRKQVLGELDPNVPRVFESAPHDNGTTPTRTFKEKIKTRGTPAAVDPRLDGHRGPLEQLPTPPETPSKPAHNFKIPKKAFKILCALLPSPSSVLQQRCEIAWEEFLMAMQCIGLEPEKLYGSVWIFSPMEGELLKCDARRSIQFHEPKEVRRGQKIARPMVRTYGRRLKHAFGWESAEDMFECE</sequence>
<reference evidence="2" key="1">
    <citation type="submission" date="2023-11" db="EMBL/GenBank/DDBJ databases">
        <authorList>
            <person name="Alioto T."/>
            <person name="Alioto T."/>
            <person name="Gomez Garrido J."/>
        </authorList>
    </citation>
    <scope>NUCLEOTIDE SEQUENCE</scope>
</reference>
<evidence type="ECO:0000313" key="3">
    <source>
        <dbReference type="Proteomes" id="UP001296104"/>
    </source>
</evidence>
<feature type="region of interest" description="Disordered" evidence="1">
    <location>
        <begin position="544"/>
        <end position="576"/>
    </location>
</feature>
<comment type="caution">
    <text evidence="2">The sequence shown here is derived from an EMBL/GenBank/DDBJ whole genome shotgun (WGS) entry which is preliminary data.</text>
</comment>
<protein>
    <submittedName>
        <fullName evidence="2">Uncharacterized protein</fullName>
    </submittedName>
</protein>
<dbReference type="AlphaFoldDB" id="A0AAI8YXJ9"/>
<organism evidence="2 3">
    <name type="scientific">Lecanosticta acicola</name>
    <dbReference type="NCBI Taxonomy" id="111012"/>
    <lineage>
        <taxon>Eukaryota</taxon>
        <taxon>Fungi</taxon>
        <taxon>Dikarya</taxon>
        <taxon>Ascomycota</taxon>
        <taxon>Pezizomycotina</taxon>
        <taxon>Dothideomycetes</taxon>
        <taxon>Dothideomycetidae</taxon>
        <taxon>Mycosphaerellales</taxon>
        <taxon>Mycosphaerellaceae</taxon>
        <taxon>Lecanosticta</taxon>
    </lineage>
</organism>
<name>A0AAI8YXJ9_9PEZI</name>
<accession>A0AAI8YXJ9</accession>
<evidence type="ECO:0000313" key="2">
    <source>
        <dbReference type="EMBL" id="CAK3984295.1"/>
    </source>
</evidence>
<gene>
    <name evidence="2" type="ORF">LECACI_7A003827</name>
</gene>
<dbReference type="PANTHER" id="PTHR40788:SF2">
    <property type="entry name" value="CLR5 DOMAIN-CONTAINING PROTEIN"/>
    <property type="match status" value="1"/>
</dbReference>